<feature type="compositionally biased region" description="Polar residues" evidence="1">
    <location>
        <begin position="69"/>
        <end position="78"/>
    </location>
</feature>
<evidence type="ECO:0000313" key="6">
    <source>
        <dbReference type="Proteomes" id="UP000663844"/>
    </source>
</evidence>
<dbReference type="OrthoDB" id="10364019at2759"/>
<dbReference type="EMBL" id="CAJOAZ010000766">
    <property type="protein sequence ID" value="CAF3710141.1"/>
    <property type="molecule type" value="Genomic_DNA"/>
</dbReference>
<dbReference type="EMBL" id="CAJOAY010000071">
    <property type="protein sequence ID" value="CAF3520859.1"/>
    <property type="molecule type" value="Genomic_DNA"/>
</dbReference>
<protein>
    <submittedName>
        <fullName evidence="5">Uncharacterized protein</fullName>
    </submittedName>
</protein>
<evidence type="ECO:0000313" key="3">
    <source>
        <dbReference type="EMBL" id="CAF1482248.1"/>
    </source>
</evidence>
<organism evidence="5 6">
    <name type="scientific">Adineta steineri</name>
    <dbReference type="NCBI Taxonomy" id="433720"/>
    <lineage>
        <taxon>Eukaryota</taxon>
        <taxon>Metazoa</taxon>
        <taxon>Spiralia</taxon>
        <taxon>Gnathifera</taxon>
        <taxon>Rotifera</taxon>
        <taxon>Eurotatoria</taxon>
        <taxon>Bdelloidea</taxon>
        <taxon>Adinetida</taxon>
        <taxon>Adinetidae</taxon>
        <taxon>Adineta</taxon>
    </lineage>
</organism>
<comment type="caution">
    <text evidence="5">The sequence shown here is derived from an EMBL/GenBank/DDBJ whole genome shotgun (WGS) entry which is preliminary data.</text>
</comment>
<evidence type="ECO:0000313" key="5">
    <source>
        <dbReference type="EMBL" id="CAF3710141.1"/>
    </source>
</evidence>
<accession>A0A818V4S4</accession>
<reference evidence="5" key="1">
    <citation type="submission" date="2021-02" db="EMBL/GenBank/DDBJ databases">
        <authorList>
            <person name="Nowell W R."/>
        </authorList>
    </citation>
    <scope>NUCLEOTIDE SEQUENCE</scope>
</reference>
<dbReference type="Proteomes" id="UP000663891">
    <property type="component" value="Unassembled WGS sequence"/>
</dbReference>
<dbReference type="Proteomes" id="UP000663844">
    <property type="component" value="Unassembled WGS sequence"/>
</dbReference>
<feature type="compositionally biased region" description="Polar residues" evidence="1">
    <location>
        <begin position="24"/>
        <end position="55"/>
    </location>
</feature>
<dbReference type="AlphaFoldDB" id="A0A818V4S4"/>
<dbReference type="Proteomes" id="UP000663845">
    <property type="component" value="Unassembled WGS sequence"/>
</dbReference>
<dbReference type="EMBL" id="CAJNON010000379">
    <property type="protein sequence ID" value="CAF1230541.1"/>
    <property type="molecule type" value="Genomic_DNA"/>
</dbReference>
<name>A0A818V4S4_9BILA</name>
<sequence>MASNLMQFFYMSARIGQVNGIRTFATQSPKTSRHNNPSGSHGDNSSLSQKTGAYENNSGSKNSSSFGKQEQSNVSQDASIGKTGSEGLKSDFDTVKRN</sequence>
<dbReference type="EMBL" id="CAJNOG010001964">
    <property type="protein sequence ID" value="CAF1482248.1"/>
    <property type="molecule type" value="Genomic_DNA"/>
</dbReference>
<proteinExistence type="predicted"/>
<dbReference type="Proteomes" id="UP000663881">
    <property type="component" value="Unassembled WGS sequence"/>
</dbReference>
<evidence type="ECO:0000313" key="2">
    <source>
        <dbReference type="EMBL" id="CAF1230541.1"/>
    </source>
</evidence>
<feature type="compositionally biased region" description="Basic and acidic residues" evidence="1">
    <location>
        <begin position="88"/>
        <end position="98"/>
    </location>
</feature>
<gene>
    <name evidence="3" type="ORF">JYZ213_LOCUS42441</name>
    <name evidence="4" type="ORF">OKA104_LOCUS2582</name>
    <name evidence="5" type="ORF">OXD698_LOCUS12902</name>
    <name evidence="2" type="ORF">VCS650_LOCUS27224</name>
</gene>
<evidence type="ECO:0000313" key="4">
    <source>
        <dbReference type="EMBL" id="CAF3520859.1"/>
    </source>
</evidence>
<feature type="region of interest" description="Disordered" evidence="1">
    <location>
        <begin position="22"/>
        <end position="98"/>
    </location>
</feature>
<evidence type="ECO:0000256" key="1">
    <source>
        <dbReference type="SAM" id="MobiDB-lite"/>
    </source>
</evidence>
<feature type="compositionally biased region" description="Low complexity" evidence="1">
    <location>
        <begin position="56"/>
        <end position="68"/>
    </location>
</feature>